<keyword evidence="3 10" id="KW-0812">Transmembrane</keyword>
<comment type="subcellular location">
    <subcellularLocation>
        <location evidence="1">Membrane</location>
        <topology evidence="1">Multi-pass membrane protein</topology>
    </subcellularLocation>
</comment>
<feature type="transmembrane region" description="Helical" evidence="10">
    <location>
        <begin position="51"/>
        <end position="75"/>
    </location>
</feature>
<keyword evidence="5" id="KW-0406">Ion transport</keyword>
<feature type="domain" description="Solute-binding protein family 3/N-terminal" evidence="11">
    <location>
        <begin position="75"/>
        <end position="278"/>
    </location>
</feature>
<dbReference type="AlphaFoldDB" id="A0A0U1NL78"/>
<dbReference type="Pfam" id="PF00497">
    <property type="entry name" value="SBP_bac_3"/>
    <property type="match status" value="1"/>
</dbReference>
<dbReference type="SMART" id="SM00062">
    <property type="entry name" value="PBPb"/>
    <property type="match status" value="1"/>
</dbReference>
<dbReference type="InterPro" id="IPR001638">
    <property type="entry name" value="Solute-binding_3/MltF_N"/>
</dbReference>
<proteinExistence type="predicted"/>
<feature type="domain" description="Ionotropic glutamate receptor C-terminal" evidence="12">
    <location>
        <begin position="69"/>
        <end position="277"/>
    </location>
</feature>
<dbReference type="Gene3D" id="1.10.287.70">
    <property type="match status" value="1"/>
</dbReference>
<accession>A0A0U1NL78</accession>
<keyword evidence="4 10" id="KW-1133">Transmembrane helix</keyword>
<reference evidence="13 14" key="1">
    <citation type="submission" date="2015-04" db="EMBL/GenBank/DDBJ databases">
        <authorList>
            <person name="Syromyatnikov M.Y."/>
            <person name="Popov V.N."/>
        </authorList>
    </citation>
    <scope>NUCLEOTIDE SEQUENCE [LARGE SCALE GENOMIC DNA]</scope>
    <source>
        <strain evidence="13 14">CECT 5292</strain>
    </source>
</reference>
<evidence type="ECO:0000256" key="3">
    <source>
        <dbReference type="ARBA" id="ARBA00022692"/>
    </source>
</evidence>
<evidence type="ECO:0000256" key="1">
    <source>
        <dbReference type="ARBA" id="ARBA00004141"/>
    </source>
</evidence>
<keyword evidence="8" id="KW-0325">Glycoprotein</keyword>
<dbReference type="SMART" id="SM00079">
    <property type="entry name" value="PBPe"/>
    <property type="match status" value="1"/>
</dbReference>
<dbReference type="PANTHER" id="PTHR18966">
    <property type="entry name" value="IONOTROPIC GLUTAMATE RECEPTOR"/>
    <property type="match status" value="1"/>
</dbReference>
<dbReference type="SUPFAM" id="SSF53850">
    <property type="entry name" value="Periplasmic binding protein-like II"/>
    <property type="match status" value="1"/>
</dbReference>
<feature type="transmembrane region" description="Helical" evidence="10">
    <location>
        <begin position="96"/>
        <end position="113"/>
    </location>
</feature>
<gene>
    <name evidence="13" type="primary">glnH</name>
    <name evidence="13" type="ORF">NIG5292_01302</name>
</gene>
<evidence type="ECO:0000313" key="14">
    <source>
        <dbReference type="Proteomes" id="UP000048949"/>
    </source>
</evidence>
<name>A0A0U1NL78_9RHOB</name>
<dbReference type="GO" id="GO:0015276">
    <property type="term" value="F:ligand-gated monoatomic ion channel activity"/>
    <property type="evidence" value="ECO:0007669"/>
    <property type="project" value="InterPro"/>
</dbReference>
<dbReference type="STRING" id="282199.GCA_001049735_01301"/>
<keyword evidence="9" id="KW-0407">Ion channel</keyword>
<dbReference type="EMBL" id="CVQV01000005">
    <property type="protein sequence ID" value="CRK75259.1"/>
    <property type="molecule type" value="Genomic_DNA"/>
</dbReference>
<dbReference type="GO" id="GO:0016020">
    <property type="term" value="C:membrane"/>
    <property type="evidence" value="ECO:0007669"/>
    <property type="project" value="UniProtKB-SubCell"/>
</dbReference>
<keyword evidence="6 10" id="KW-0472">Membrane</keyword>
<dbReference type="SUPFAM" id="SSF81324">
    <property type="entry name" value="Voltage-gated potassium channels"/>
    <property type="match status" value="1"/>
</dbReference>
<evidence type="ECO:0000256" key="2">
    <source>
        <dbReference type="ARBA" id="ARBA00022448"/>
    </source>
</evidence>
<evidence type="ECO:0000256" key="8">
    <source>
        <dbReference type="ARBA" id="ARBA00023180"/>
    </source>
</evidence>
<dbReference type="InterPro" id="IPR001320">
    <property type="entry name" value="Iontro_rcpt_C"/>
</dbReference>
<feature type="transmembrane region" description="Helical" evidence="10">
    <location>
        <begin position="125"/>
        <end position="143"/>
    </location>
</feature>
<keyword evidence="2" id="KW-0813">Transport</keyword>
<sequence length="280" mass="30284">MLDAVETGRADLAVANISVTSAREEVFDFSRPIFASGLQIMVPAGGNSLSIWSILFSTDVLLAVIGAFALLFGGGMIMWRLERNAQPYFEGTAKQMAFPAFWWALNLVVNGGFEERVPRTALGRILGTFLVVASLFLVSVFVAKITSVLTVNAITSSINGPDDLYRQRVATVEGSTAAAFLDGRDIRYVGYEGLGGLLKAFESGKADAAVFNSPVLTYYTSTIGEGVGQMAGPVFMRENYGFALASGSSLAEPVNRLLLRLREDGTYARLYRKWFGTNPQ</sequence>
<protein>
    <submittedName>
        <fullName evidence="13">Glutamine-binding periplasmic protein</fullName>
    </submittedName>
</protein>
<dbReference type="InterPro" id="IPR015683">
    <property type="entry name" value="Ionotropic_Glu_rcpt"/>
</dbReference>
<evidence type="ECO:0000259" key="12">
    <source>
        <dbReference type="SMART" id="SM00079"/>
    </source>
</evidence>
<evidence type="ECO:0000256" key="9">
    <source>
        <dbReference type="ARBA" id="ARBA00023303"/>
    </source>
</evidence>
<evidence type="ECO:0000259" key="11">
    <source>
        <dbReference type="SMART" id="SM00062"/>
    </source>
</evidence>
<dbReference type="Gene3D" id="3.40.190.10">
    <property type="entry name" value="Periplasmic binding protein-like II"/>
    <property type="match status" value="2"/>
</dbReference>
<evidence type="ECO:0000256" key="6">
    <source>
        <dbReference type="ARBA" id="ARBA00023136"/>
    </source>
</evidence>
<evidence type="ECO:0000256" key="4">
    <source>
        <dbReference type="ARBA" id="ARBA00022989"/>
    </source>
</evidence>
<dbReference type="Proteomes" id="UP000048949">
    <property type="component" value="Unassembled WGS sequence"/>
</dbReference>
<evidence type="ECO:0000256" key="7">
    <source>
        <dbReference type="ARBA" id="ARBA00023170"/>
    </source>
</evidence>
<evidence type="ECO:0000313" key="13">
    <source>
        <dbReference type="EMBL" id="CRK75259.1"/>
    </source>
</evidence>
<evidence type="ECO:0000256" key="10">
    <source>
        <dbReference type="SAM" id="Phobius"/>
    </source>
</evidence>
<keyword evidence="14" id="KW-1185">Reference proteome</keyword>
<evidence type="ECO:0000256" key="5">
    <source>
        <dbReference type="ARBA" id="ARBA00023065"/>
    </source>
</evidence>
<keyword evidence="7" id="KW-0675">Receptor</keyword>
<organism evidence="13 14">
    <name type="scientific">Nereida ignava</name>
    <dbReference type="NCBI Taxonomy" id="282199"/>
    <lineage>
        <taxon>Bacteria</taxon>
        <taxon>Pseudomonadati</taxon>
        <taxon>Pseudomonadota</taxon>
        <taxon>Alphaproteobacteria</taxon>
        <taxon>Rhodobacterales</taxon>
        <taxon>Roseobacteraceae</taxon>
        <taxon>Nereida</taxon>
    </lineage>
</organism>
<dbReference type="Pfam" id="PF00060">
    <property type="entry name" value="Lig_chan"/>
    <property type="match status" value="1"/>
</dbReference>